<evidence type="ECO:0000313" key="1">
    <source>
        <dbReference type="EMBL" id="GAH49282.1"/>
    </source>
</evidence>
<reference evidence="1" key="1">
    <citation type="journal article" date="2014" name="Front. Microbiol.">
        <title>High frequency of phylogenetically diverse reductive dehalogenase-homologous genes in deep subseafloor sedimentary metagenomes.</title>
        <authorList>
            <person name="Kawai M."/>
            <person name="Futagami T."/>
            <person name="Toyoda A."/>
            <person name="Takaki Y."/>
            <person name="Nishi S."/>
            <person name="Hori S."/>
            <person name="Arai W."/>
            <person name="Tsubouchi T."/>
            <person name="Morono Y."/>
            <person name="Uchiyama I."/>
            <person name="Ito T."/>
            <person name="Fujiyama A."/>
            <person name="Inagaki F."/>
            <person name="Takami H."/>
        </authorList>
    </citation>
    <scope>NUCLEOTIDE SEQUENCE</scope>
    <source>
        <strain evidence="1">Expedition CK06-06</strain>
    </source>
</reference>
<gene>
    <name evidence="1" type="ORF">S03H2_29511</name>
</gene>
<name>X1FW88_9ZZZZ</name>
<sequence length="111" mass="13311">MLKDLTKLKDLIEVAVKYSSRPVSLKIRIGHITENNLTKMKDHIRLYERCVNGYLDDNFEISYSFKKYKFMELRRNLIWLSKRIQGLTDLRIKISKTKTLEELNQIITYLN</sequence>
<dbReference type="EMBL" id="BARU01017819">
    <property type="protein sequence ID" value="GAH49282.1"/>
    <property type="molecule type" value="Genomic_DNA"/>
</dbReference>
<protein>
    <recommendedName>
        <fullName evidence="2">DUS-like FMN-binding domain-containing protein</fullName>
    </recommendedName>
</protein>
<dbReference type="AlphaFoldDB" id="X1FW88"/>
<proteinExistence type="predicted"/>
<organism evidence="1">
    <name type="scientific">marine sediment metagenome</name>
    <dbReference type="NCBI Taxonomy" id="412755"/>
    <lineage>
        <taxon>unclassified sequences</taxon>
        <taxon>metagenomes</taxon>
        <taxon>ecological metagenomes</taxon>
    </lineage>
</organism>
<accession>X1FW88</accession>
<evidence type="ECO:0008006" key="2">
    <source>
        <dbReference type="Google" id="ProtNLM"/>
    </source>
</evidence>
<comment type="caution">
    <text evidence="1">The sequence shown here is derived from an EMBL/GenBank/DDBJ whole genome shotgun (WGS) entry which is preliminary data.</text>
</comment>